<accession>A0A1I3K1K6</accession>
<dbReference type="Proteomes" id="UP000243606">
    <property type="component" value="Unassembled WGS sequence"/>
</dbReference>
<sequence>MHALKLIKWVLISIGATFLVLLSLLAFAYWYASSGVFSSETFEKTKWHAAISDEQSATCYRGGMANDIQGLLSKKMTENDVAVLLGEPSEQFTKQEYQYSLGMCSGLGIDYDYLHIYFDEQGHFSQAKITRH</sequence>
<keyword evidence="1" id="KW-0472">Membrane</keyword>
<feature type="transmembrane region" description="Helical" evidence="1">
    <location>
        <begin position="9"/>
        <end position="32"/>
    </location>
</feature>
<dbReference type="STRING" id="425504.SAMN05216206_2685"/>
<proteinExistence type="predicted"/>
<dbReference type="RefSeq" id="WP_090242682.1">
    <property type="nucleotide sequence ID" value="NZ_FOQL01000003.1"/>
</dbReference>
<keyword evidence="1" id="KW-0812">Transmembrane</keyword>
<evidence type="ECO:0008006" key="4">
    <source>
        <dbReference type="Google" id="ProtNLM"/>
    </source>
</evidence>
<dbReference type="OrthoDB" id="7868685at2"/>
<organism evidence="2 3">
    <name type="scientific">Pseudomonas guineae</name>
    <dbReference type="NCBI Taxonomy" id="425504"/>
    <lineage>
        <taxon>Bacteria</taxon>
        <taxon>Pseudomonadati</taxon>
        <taxon>Pseudomonadota</taxon>
        <taxon>Gammaproteobacteria</taxon>
        <taxon>Pseudomonadales</taxon>
        <taxon>Pseudomonadaceae</taxon>
        <taxon>Pseudomonas</taxon>
    </lineage>
</organism>
<keyword evidence="3" id="KW-1185">Reference proteome</keyword>
<protein>
    <recommendedName>
        <fullName evidence="4">SmpA / OmlA family protein</fullName>
    </recommendedName>
</protein>
<keyword evidence="1" id="KW-1133">Transmembrane helix</keyword>
<evidence type="ECO:0000313" key="3">
    <source>
        <dbReference type="Proteomes" id="UP000243606"/>
    </source>
</evidence>
<name>A0A1I3K1K6_9PSED</name>
<dbReference type="AlphaFoldDB" id="A0A1I3K1K6"/>
<reference evidence="3" key="1">
    <citation type="submission" date="2016-10" db="EMBL/GenBank/DDBJ databases">
        <authorList>
            <person name="Varghese N."/>
            <person name="Submissions S."/>
        </authorList>
    </citation>
    <scope>NUCLEOTIDE SEQUENCE [LARGE SCALE GENOMIC DNA]</scope>
    <source>
        <strain evidence="3">LMG 24016</strain>
    </source>
</reference>
<evidence type="ECO:0000256" key="1">
    <source>
        <dbReference type="SAM" id="Phobius"/>
    </source>
</evidence>
<dbReference type="EMBL" id="FOQL01000003">
    <property type="protein sequence ID" value="SFI66208.1"/>
    <property type="molecule type" value="Genomic_DNA"/>
</dbReference>
<evidence type="ECO:0000313" key="2">
    <source>
        <dbReference type="EMBL" id="SFI66208.1"/>
    </source>
</evidence>
<gene>
    <name evidence="2" type="ORF">SAMN05216206_2685</name>
</gene>